<dbReference type="RefSeq" id="WP_191738582.1">
    <property type="nucleotide sequence ID" value="NZ_JACYFS010000014.1"/>
</dbReference>
<dbReference type="Pfam" id="PF18925">
    <property type="entry name" value="DUF5675"/>
    <property type="match status" value="1"/>
</dbReference>
<protein>
    <recommendedName>
        <fullName evidence="1">DUF5675 domain-containing protein</fullName>
    </recommendedName>
</protein>
<keyword evidence="3" id="KW-1185">Reference proteome</keyword>
<accession>A0ABR8ZH66</accession>
<evidence type="ECO:0000259" key="1">
    <source>
        <dbReference type="Pfam" id="PF18925"/>
    </source>
</evidence>
<proteinExistence type="predicted"/>
<comment type="caution">
    <text evidence="2">The sequence shown here is derived from an EMBL/GenBank/DDBJ whole genome shotgun (WGS) entry which is preliminary data.</text>
</comment>
<gene>
    <name evidence="2" type="ORF">IC610_19725</name>
</gene>
<evidence type="ECO:0000313" key="3">
    <source>
        <dbReference type="Proteomes" id="UP000637299"/>
    </source>
</evidence>
<evidence type="ECO:0000313" key="2">
    <source>
        <dbReference type="EMBL" id="MBD8084639.1"/>
    </source>
</evidence>
<dbReference type="Proteomes" id="UP000637299">
    <property type="component" value="Unassembled WGS sequence"/>
</dbReference>
<sequence length="131" mass="15015">MELQIVRTYFSGGINGSLFYDGHLICLTIELPLKENQRRASCIPEGKYRWKKRYSRKFGWHLEIMEVKNRSLILLHPANNATKELMGCIAQVTHICGAGLGTLSHDAFERVKDMVYKAINDSEDIWLTITS</sequence>
<name>A0ABR8ZH66_9FLAO</name>
<organism evidence="2 3">
    <name type="scientific">Chryseobacterium caseinilyticum</name>
    <dbReference type="NCBI Taxonomy" id="2771428"/>
    <lineage>
        <taxon>Bacteria</taxon>
        <taxon>Pseudomonadati</taxon>
        <taxon>Bacteroidota</taxon>
        <taxon>Flavobacteriia</taxon>
        <taxon>Flavobacteriales</taxon>
        <taxon>Weeksellaceae</taxon>
        <taxon>Chryseobacterium group</taxon>
        <taxon>Chryseobacterium</taxon>
    </lineage>
</organism>
<dbReference type="EMBL" id="JACYFS010000014">
    <property type="protein sequence ID" value="MBD8084639.1"/>
    <property type="molecule type" value="Genomic_DNA"/>
</dbReference>
<feature type="domain" description="DUF5675" evidence="1">
    <location>
        <begin position="5"/>
        <end position="115"/>
    </location>
</feature>
<dbReference type="InterPro" id="IPR043732">
    <property type="entry name" value="DUF5675"/>
</dbReference>
<reference evidence="2 3" key="1">
    <citation type="submission" date="2020-09" db="EMBL/GenBank/DDBJ databases">
        <title>Genome seq and assembly of Chryseobacterium sp.</title>
        <authorList>
            <person name="Chhetri G."/>
        </authorList>
    </citation>
    <scope>NUCLEOTIDE SEQUENCE [LARGE SCALE GENOMIC DNA]</scope>
    <source>
        <strain evidence="2 3">GCR10</strain>
    </source>
</reference>